<keyword evidence="3" id="KW-0378">Hydrolase</keyword>
<sequence length="266" mass="28540">MLDQARTGTAHVAPGWGQGRATYGGLVAGLMLSALKAQLPSDGTDAGADEGGLLPLRSMTVSFVGPLEPGEAELQPRILRAGRSAVQGEVLVVQDGDVEAAMLASFGRPRASQVVVDPDAQRSDLTPPEEVSVIPFIEGTTPDFLAHVDLRTADGGWAYSSAGTSHLKGYMRFREAPPVFGEEHFVSLLDAWPPAVIQMLDQPRPASSMTWTLELLDDVTAAPDTFWQYEVRTDQARDGYAHTVAHVWHPDGRLVAISRQTIAVFG</sequence>
<protein>
    <submittedName>
        <fullName evidence="3">Acyl-CoA hydrolase</fullName>
    </submittedName>
</protein>
<reference evidence="3 4" key="1">
    <citation type="submission" date="2019-06" db="EMBL/GenBank/DDBJ databases">
        <title>Sequencing the genomes of 1000 actinobacteria strains.</title>
        <authorList>
            <person name="Klenk H.-P."/>
        </authorList>
    </citation>
    <scope>NUCLEOTIDE SEQUENCE [LARGE SCALE GENOMIC DNA]</scope>
    <source>
        <strain evidence="3 4">DSM 18935</strain>
    </source>
</reference>
<keyword evidence="4" id="KW-1185">Reference proteome</keyword>
<dbReference type="InterPro" id="IPR049449">
    <property type="entry name" value="TesB_ACOT8-like_N"/>
</dbReference>
<dbReference type="InterPro" id="IPR042171">
    <property type="entry name" value="Acyl-CoA_hotdog"/>
</dbReference>
<feature type="domain" description="Acyl-CoA thioesterase-like N-terminal HotDog" evidence="1">
    <location>
        <begin position="13"/>
        <end position="107"/>
    </location>
</feature>
<dbReference type="Gene3D" id="2.40.160.210">
    <property type="entry name" value="Acyl-CoA thioesterase, double hotdog domain"/>
    <property type="match status" value="1"/>
</dbReference>
<dbReference type="EMBL" id="VIUW01000001">
    <property type="protein sequence ID" value="TWD16889.1"/>
    <property type="molecule type" value="Genomic_DNA"/>
</dbReference>
<comment type="caution">
    <text evidence="3">The sequence shown here is derived from an EMBL/GenBank/DDBJ whole genome shotgun (WGS) entry which is preliminary data.</text>
</comment>
<dbReference type="InterPro" id="IPR049450">
    <property type="entry name" value="ACOT8-like_C"/>
</dbReference>
<dbReference type="InterPro" id="IPR029069">
    <property type="entry name" value="HotDog_dom_sf"/>
</dbReference>
<dbReference type="GO" id="GO:0016787">
    <property type="term" value="F:hydrolase activity"/>
    <property type="evidence" value="ECO:0007669"/>
    <property type="project" value="UniProtKB-KW"/>
</dbReference>
<dbReference type="Pfam" id="PF20789">
    <property type="entry name" value="4HBT_3C"/>
    <property type="match status" value="1"/>
</dbReference>
<evidence type="ECO:0000313" key="4">
    <source>
        <dbReference type="Proteomes" id="UP000315628"/>
    </source>
</evidence>
<organism evidence="3 4">
    <name type="scientific">Marihabitans asiaticum</name>
    <dbReference type="NCBI Taxonomy" id="415218"/>
    <lineage>
        <taxon>Bacteria</taxon>
        <taxon>Bacillati</taxon>
        <taxon>Actinomycetota</taxon>
        <taxon>Actinomycetes</taxon>
        <taxon>Micrococcales</taxon>
        <taxon>Intrasporangiaceae</taxon>
        <taxon>Marihabitans</taxon>
    </lineage>
</organism>
<dbReference type="AlphaFoldDB" id="A0A560WGU9"/>
<evidence type="ECO:0000259" key="2">
    <source>
        <dbReference type="Pfam" id="PF20789"/>
    </source>
</evidence>
<proteinExistence type="predicted"/>
<dbReference type="Pfam" id="PF13622">
    <property type="entry name" value="4HBT_3"/>
    <property type="match status" value="1"/>
</dbReference>
<evidence type="ECO:0000313" key="3">
    <source>
        <dbReference type="EMBL" id="TWD16889.1"/>
    </source>
</evidence>
<evidence type="ECO:0000259" key="1">
    <source>
        <dbReference type="Pfam" id="PF13622"/>
    </source>
</evidence>
<accession>A0A560WGU9</accession>
<gene>
    <name evidence="3" type="ORF">FB557_0435</name>
</gene>
<name>A0A560WGU9_9MICO</name>
<feature type="domain" description="Acyl-CoA thioesterase-like C-terminal" evidence="2">
    <location>
        <begin position="128"/>
        <end position="264"/>
    </location>
</feature>
<dbReference type="SUPFAM" id="SSF54637">
    <property type="entry name" value="Thioesterase/thiol ester dehydrase-isomerase"/>
    <property type="match status" value="2"/>
</dbReference>
<dbReference type="Proteomes" id="UP000315628">
    <property type="component" value="Unassembled WGS sequence"/>
</dbReference>